<proteinExistence type="predicted"/>
<keyword evidence="5" id="KW-1185">Reference proteome</keyword>
<dbReference type="SUPFAM" id="SSF55073">
    <property type="entry name" value="Nucleotide cyclase"/>
    <property type="match status" value="1"/>
</dbReference>
<dbReference type="CDD" id="cd07302">
    <property type="entry name" value="CHD"/>
    <property type="match status" value="1"/>
</dbReference>
<dbReference type="PANTHER" id="PTHR16305:SF28">
    <property type="entry name" value="GUANYLATE CYCLASE DOMAIN-CONTAINING PROTEIN"/>
    <property type="match status" value="1"/>
</dbReference>
<dbReference type="RefSeq" id="WP_370878566.1">
    <property type="nucleotide sequence ID" value="NZ_JAUSVF010000002.1"/>
</dbReference>
<organism evidence="4 5">
    <name type="scientific">Pararhizobium capsulatum DSM 1112</name>
    <dbReference type="NCBI Taxonomy" id="1121113"/>
    <lineage>
        <taxon>Bacteria</taxon>
        <taxon>Pseudomonadati</taxon>
        <taxon>Pseudomonadota</taxon>
        <taxon>Alphaproteobacteria</taxon>
        <taxon>Hyphomicrobiales</taxon>
        <taxon>Rhizobiaceae</taxon>
        <taxon>Rhizobium/Agrobacterium group</taxon>
        <taxon>Pararhizobium</taxon>
    </lineage>
</organism>
<dbReference type="InterPro" id="IPR029787">
    <property type="entry name" value="Nucleotide_cyclase"/>
</dbReference>
<dbReference type="InterPro" id="IPR027417">
    <property type="entry name" value="P-loop_NTPase"/>
</dbReference>
<dbReference type="SUPFAM" id="SSF52540">
    <property type="entry name" value="P-loop containing nucleoside triphosphate hydrolases"/>
    <property type="match status" value="1"/>
</dbReference>
<dbReference type="EMBL" id="JAUSVF010000002">
    <property type="protein sequence ID" value="MDQ0322202.1"/>
    <property type="molecule type" value="Genomic_DNA"/>
</dbReference>
<dbReference type="InterPro" id="IPR001054">
    <property type="entry name" value="A/G_cyclase"/>
</dbReference>
<name>A0ABU0BW76_9HYPH</name>
<dbReference type="Gene3D" id="3.40.50.300">
    <property type="entry name" value="P-loop containing nucleotide triphosphate hydrolases"/>
    <property type="match status" value="1"/>
</dbReference>
<evidence type="ECO:0000313" key="4">
    <source>
        <dbReference type="EMBL" id="MDQ0322202.1"/>
    </source>
</evidence>
<dbReference type="SMART" id="SM00044">
    <property type="entry name" value="CYCc"/>
    <property type="match status" value="1"/>
</dbReference>
<reference evidence="4 5" key="1">
    <citation type="submission" date="2023-07" db="EMBL/GenBank/DDBJ databases">
        <title>Genomic Encyclopedia of Type Strains, Phase IV (KMG-IV): sequencing the most valuable type-strain genomes for metagenomic binning, comparative biology and taxonomic classification.</title>
        <authorList>
            <person name="Goeker M."/>
        </authorList>
    </citation>
    <scope>NUCLEOTIDE SEQUENCE [LARGE SCALE GENOMIC DNA]</scope>
    <source>
        <strain evidence="4 5">DSM 1112</strain>
    </source>
</reference>
<dbReference type="Proteomes" id="UP001230207">
    <property type="component" value="Unassembled WGS sequence"/>
</dbReference>
<sequence>MPRSGENTGGLRKARQSAGVGRQIGAAGERRIVSALCYDMVGSTDLFQRLDIEDYSELIAAVQAAAKQAITSCSGVVKVIAGDGGLALFPIELGAKDGASLAVRAGLAIIDACKRAGAKYGHGDVRLRVGVATSVALIHARQADGSQEPVTGAALALATRLEALAEPDTVLVSEETRNLAGRSHAFVFQGTRALKGFATPLRVWRASPHRKEVDRFYAFGNLIGPFIGRDDELEAIASCWRKVCDGTGEILLLEGEAGLGKSRLLREVRKMTRDARVKSFFFQCSVDGAHSTLHPLMHGLPGQSGQRGTTVRLTSSAVSSQFARNGIDDVEAVDVFAHMLGADGGHRPLSDLKPGAIRERAHRAVFRALQAMCKNGPIVLAVEDIHWIDPTSQDLLTAAMGAVQHLPVLLVITSRPVRERAWLEDHSLTRLTLRPLTDDETRQAIEAMWPKHRSAMLAEFLDVAEHISGGVPLFIEEICQWASEGLKTDSMKLASTVSPDRLSAFESIVDARLSQVGSAREVVRAGAVAGSRFTLDLLKEMLPGFSRKALLGAANTLCDMGLLSRLRMPGPTAYGFRHMLIQETIYNTLLQKQRRELHRRLFNACRQIDKLASWMDTGALAQHAEYAGLLEDAVGLFIAAGTDHSSRSALIEARHHLEHALALCEQFAEANKAELLQLAAFAALGPILTGTVGMGSPAARDLYERGIEIARRQPVETQPRWFPIYWGWWQTGADFRTMHDRALQVQSILSAVNDPEIQLQVNHSIWAIDFNLGRHRETQAAIEAGLAFYDESAARTGRTLFGGHDAKVCALGQLALSLWLTGDVAGSDAALSDMISFVDRISHTPSKAHSLDTEAVSAFYRDDYEGLSEVAASMAGLSRQHDMPSLFGLSQLFGGWADVHRGKLADGYETFQEGLSLLRGLGAVIDLPIYLYMHASMLGLARDYATAIEVVGDAIENTNETGHRYWLSELYRCRAGLNSHNGASGDVIAEDLVAAFHVARSQGAATLQRRAEQTARELGIVLEP</sequence>
<dbReference type="PANTHER" id="PTHR16305">
    <property type="entry name" value="TESTICULAR SOLUBLE ADENYLYL CYCLASE"/>
    <property type="match status" value="1"/>
</dbReference>
<evidence type="ECO:0000256" key="1">
    <source>
        <dbReference type="ARBA" id="ARBA00022741"/>
    </source>
</evidence>
<accession>A0ABU0BW76</accession>
<dbReference type="InterPro" id="IPR041664">
    <property type="entry name" value="AAA_16"/>
</dbReference>
<evidence type="ECO:0000259" key="3">
    <source>
        <dbReference type="PROSITE" id="PS50125"/>
    </source>
</evidence>
<protein>
    <submittedName>
        <fullName evidence="4">ATPase/class 3 adenylate cyclase</fullName>
    </submittedName>
</protein>
<keyword evidence="1" id="KW-0547">Nucleotide-binding</keyword>
<feature type="domain" description="Guanylate cyclase" evidence="3">
    <location>
        <begin position="34"/>
        <end position="162"/>
    </location>
</feature>
<keyword evidence="2" id="KW-0067">ATP-binding</keyword>
<dbReference type="PROSITE" id="PS50125">
    <property type="entry name" value="GUANYLATE_CYCLASE_2"/>
    <property type="match status" value="1"/>
</dbReference>
<gene>
    <name evidence="4" type="ORF">QO002_004408</name>
</gene>
<evidence type="ECO:0000256" key="2">
    <source>
        <dbReference type="ARBA" id="ARBA00022840"/>
    </source>
</evidence>
<comment type="caution">
    <text evidence="4">The sequence shown here is derived from an EMBL/GenBank/DDBJ whole genome shotgun (WGS) entry which is preliminary data.</text>
</comment>
<dbReference type="Gene3D" id="3.30.70.1230">
    <property type="entry name" value="Nucleotide cyclase"/>
    <property type="match status" value="1"/>
</dbReference>
<evidence type="ECO:0000313" key="5">
    <source>
        <dbReference type="Proteomes" id="UP001230207"/>
    </source>
</evidence>
<dbReference type="Pfam" id="PF13191">
    <property type="entry name" value="AAA_16"/>
    <property type="match status" value="1"/>
</dbReference>